<protein>
    <submittedName>
        <fullName evidence="3">Uncharacterized protein</fullName>
    </submittedName>
</protein>
<gene>
    <name evidence="3" type="ORF">B0H16DRAFT_1718471</name>
</gene>
<dbReference type="EMBL" id="JARKIB010000029">
    <property type="protein sequence ID" value="KAJ7763839.1"/>
    <property type="molecule type" value="Genomic_DNA"/>
</dbReference>
<feature type="compositionally biased region" description="Polar residues" evidence="1">
    <location>
        <begin position="436"/>
        <end position="445"/>
    </location>
</feature>
<organism evidence="3 4">
    <name type="scientific">Mycena metata</name>
    <dbReference type="NCBI Taxonomy" id="1033252"/>
    <lineage>
        <taxon>Eukaryota</taxon>
        <taxon>Fungi</taxon>
        <taxon>Dikarya</taxon>
        <taxon>Basidiomycota</taxon>
        <taxon>Agaricomycotina</taxon>
        <taxon>Agaricomycetes</taxon>
        <taxon>Agaricomycetidae</taxon>
        <taxon>Agaricales</taxon>
        <taxon>Marasmiineae</taxon>
        <taxon>Mycenaceae</taxon>
        <taxon>Mycena</taxon>
    </lineage>
</organism>
<keyword evidence="2" id="KW-0812">Transmembrane</keyword>
<keyword evidence="2" id="KW-1133">Transmembrane helix</keyword>
<evidence type="ECO:0000313" key="4">
    <source>
        <dbReference type="Proteomes" id="UP001215598"/>
    </source>
</evidence>
<keyword evidence="2" id="KW-0472">Membrane</keyword>
<accession>A0AAD7NK73</accession>
<evidence type="ECO:0000256" key="2">
    <source>
        <dbReference type="SAM" id="Phobius"/>
    </source>
</evidence>
<comment type="caution">
    <text evidence="3">The sequence shown here is derived from an EMBL/GenBank/DDBJ whole genome shotgun (WGS) entry which is preliminary data.</text>
</comment>
<evidence type="ECO:0000313" key="3">
    <source>
        <dbReference type="EMBL" id="KAJ7763839.1"/>
    </source>
</evidence>
<sequence>MWYRHVHPPRICAHSTFTAPPGVPLSVRAPYWQCDWRRWRAASQLIQTPSSPPGLALHARDTPDARTSVRPLSVPWVPPRTLSVLPTAVRGFQLVGCIRGLAAMPTRHFRTACADAPYRAVIYFAVGVVFIRPSATFFAALELSGHMLGSSARSGFARARVEREIPYTPNVILRWCTRPPPPPIAEGGYYEDAPTARASITLVGAFDADPAVLILARDESLLELALAYVVKWVERAVSTLGSIRQDSTLGSGCGQGEMGVEDARLPAVDLEHLARVPHASRTSASLSPHASLSVRLVCGLAYLPLAVSAETRSHDREGGEGRDDGRLTVLALVSVPPTAVFRPQIFSTSRHPRTGCPARVLHAPLPILAPCHSPSHRPYCAYTCAFAPLHACSSVIELAPSSRMWCSWTATAPTSRALFTHLPTLPANLVAAQPGVSGSTSTSRAETGRNDWEEKDASKHAGDTRECRIPHRAGGGWNHARKCRYVLFFVTWRYGILIPVLVWLLSSQILVLEDYGQRIHGGRTTELELD</sequence>
<feature type="compositionally biased region" description="Basic and acidic residues" evidence="1">
    <location>
        <begin position="446"/>
        <end position="464"/>
    </location>
</feature>
<keyword evidence="4" id="KW-1185">Reference proteome</keyword>
<evidence type="ECO:0000256" key="1">
    <source>
        <dbReference type="SAM" id="MobiDB-lite"/>
    </source>
</evidence>
<dbReference type="Proteomes" id="UP001215598">
    <property type="component" value="Unassembled WGS sequence"/>
</dbReference>
<dbReference type="AlphaFoldDB" id="A0AAD7NK73"/>
<name>A0AAD7NK73_9AGAR</name>
<reference evidence="3" key="1">
    <citation type="submission" date="2023-03" db="EMBL/GenBank/DDBJ databases">
        <title>Massive genome expansion in bonnet fungi (Mycena s.s.) driven by repeated elements and novel gene families across ecological guilds.</title>
        <authorList>
            <consortium name="Lawrence Berkeley National Laboratory"/>
            <person name="Harder C.B."/>
            <person name="Miyauchi S."/>
            <person name="Viragh M."/>
            <person name="Kuo A."/>
            <person name="Thoen E."/>
            <person name="Andreopoulos B."/>
            <person name="Lu D."/>
            <person name="Skrede I."/>
            <person name="Drula E."/>
            <person name="Henrissat B."/>
            <person name="Morin E."/>
            <person name="Kohler A."/>
            <person name="Barry K."/>
            <person name="LaButti K."/>
            <person name="Morin E."/>
            <person name="Salamov A."/>
            <person name="Lipzen A."/>
            <person name="Mereny Z."/>
            <person name="Hegedus B."/>
            <person name="Baldrian P."/>
            <person name="Stursova M."/>
            <person name="Weitz H."/>
            <person name="Taylor A."/>
            <person name="Grigoriev I.V."/>
            <person name="Nagy L.G."/>
            <person name="Martin F."/>
            <person name="Kauserud H."/>
        </authorList>
    </citation>
    <scope>NUCLEOTIDE SEQUENCE</scope>
    <source>
        <strain evidence="3">CBHHK182m</strain>
    </source>
</reference>
<feature type="transmembrane region" description="Helical" evidence="2">
    <location>
        <begin position="485"/>
        <end position="505"/>
    </location>
</feature>
<proteinExistence type="predicted"/>
<feature type="region of interest" description="Disordered" evidence="1">
    <location>
        <begin position="433"/>
        <end position="464"/>
    </location>
</feature>